<sequence>MSHQQFISVWDAIEDTPQEAEMMRLRSALMMALKNHMTHQGLTQLQAAQLFAVTLPRVSDLLSGKINLFDLDALVNMAAAAGLHVDIQIRDAA</sequence>
<dbReference type="RefSeq" id="WP_105074429.1">
    <property type="nucleotide sequence ID" value="NZ_JAFLKP010000100.1"/>
</dbReference>
<keyword evidence="3" id="KW-1185">Reference proteome</keyword>
<evidence type="ECO:0000313" key="2">
    <source>
        <dbReference type="EMBL" id="PQJ95399.1"/>
    </source>
</evidence>
<dbReference type="InterPro" id="IPR010982">
    <property type="entry name" value="Lambda_DNA-bd_dom_sf"/>
</dbReference>
<dbReference type="OrthoDB" id="9788479at2"/>
<proteinExistence type="predicted"/>
<dbReference type="EMBL" id="PPGH01000037">
    <property type="protein sequence ID" value="PQJ95399.1"/>
    <property type="molecule type" value="Genomic_DNA"/>
</dbReference>
<dbReference type="Proteomes" id="UP000239936">
    <property type="component" value="Unassembled WGS sequence"/>
</dbReference>
<dbReference type="SUPFAM" id="SSF47413">
    <property type="entry name" value="lambda repressor-like DNA-binding domains"/>
    <property type="match status" value="1"/>
</dbReference>
<dbReference type="GO" id="GO:0003677">
    <property type="term" value="F:DNA binding"/>
    <property type="evidence" value="ECO:0007669"/>
    <property type="project" value="InterPro"/>
</dbReference>
<dbReference type="InterPro" id="IPR039554">
    <property type="entry name" value="HigA2-like_HTH"/>
</dbReference>
<evidence type="ECO:0000259" key="1">
    <source>
        <dbReference type="Pfam" id="PF13744"/>
    </source>
</evidence>
<dbReference type="InterPro" id="IPR001387">
    <property type="entry name" value="Cro/C1-type_HTH"/>
</dbReference>
<accession>A0A2S7XNT4</accession>
<gene>
    <name evidence="2" type="ORF">CXB77_14375</name>
</gene>
<dbReference type="Gene3D" id="1.10.260.40">
    <property type="entry name" value="lambda repressor-like DNA-binding domains"/>
    <property type="match status" value="1"/>
</dbReference>
<comment type="caution">
    <text evidence="2">The sequence shown here is derived from an EMBL/GenBank/DDBJ whole genome shotgun (WGS) entry which is preliminary data.</text>
</comment>
<reference evidence="2 3" key="1">
    <citation type="submission" date="2018-01" db="EMBL/GenBank/DDBJ databases">
        <title>The complete genome sequence of Chromatium okenii LaCa, a purple sulfur bacterium with a turbulent life.</title>
        <authorList>
            <person name="Luedin S.M."/>
            <person name="Liechti N."/>
            <person name="Storelli N."/>
            <person name="Danza F."/>
            <person name="Wittwer M."/>
            <person name="Pothier J.F."/>
            <person name="Tonolla M.A."/>
        </authorList>
    </citation>
    <scope>NUCLEOTIDE SEQUENCE [LARGE SCALE GENOMIC DNA]</scope>
    <source>
        <strain evidence="2 3">LaCa</strain>
    </source>
</reference>
<dbReference type="Pfam" id="PF13744">
    <property type="entry name" value="HTH_37"/>
    <property type="match status" value="1"/>
</dbReference>
<evidence type="ECO:0000313" key="3">
    <source>
        <dbReference type="Proteomes" id="UP000239936"/>
    </source>
</evidence>
<organism evidence="2 3">
    <name type="scientific">Chromatium okenii</name>
    <dbReference type="NCBI Taxonomy" id="61644"/>
    <lineage>
        <taxon>Bacteria</taxon>
        <taxon>Pseudomonadati</taxon>
        <taxon>Pseudomonadota</taxon>
        <taxon>Gammaproteobacteria</taxon>
        <taxon>Chromatiales</taxon>
        <taxon>Chromatiaceae</taxon>
        <taxon>Chromatium</taxon>
    </lineage>
</organism>
<dbReference type="CDD" id="cd00093">
    <property type="entry name" value="HTH_XRE"/>
    <property type="match status" value="1"/>
</dbReference>
<protein>
    <submittedName>
        <fullName evidence="2">Transcriptional regulator</fullName>
    </submittedName>
</protein>
<feature type="domain" description="HigA2-like helix-turn-helix" evidence="1">
    <location>
        <begin position="14"/>
        <end position="90"/>
    </location>
</feature>
<dbReference type="AlphaFoldDB" id="A0A2S7XNT4"/>
<name>A0A2S7XNT4_9GAMM</name>